<evidence type="ECO:0000313" key="3">
    <source>
        <dbReference type="Proteomes" id="UP000194546"/>
    </source>
</evidence>
<evidence type="ECO:0000313" key="4">
    <source>
        <dbReference type="Proteomes" id="UP000195221"/>
    </source>
</evidence>
<dbReference type="EMBL" id="NBTZ01000033">
    <property type="protein sequence ID" value="OTP77049.1"/>
    <property type="molecule type" value="Genomic_DNA"/>
</dbReference>
<organism evidence="2 3">
    <name type="scientific">Caballeronia sordidicola</name>
    <name type="common">Burkholderia sordidicola</name>
    <dbReference type="NCBI Taxonomy" id="196367"/>
    <lineage>
        <taxon>Bacteria</taxon>
        <taxon>Pseudomonadati</taxon>
        <taxon>Pseudomonadota</taxon>
        <taxon>Betaproteobacteria</taxon>
        <taxon>Burkholderiales</taxon>
        <taxon>Burkholderiaceae</taxon>
        <taxon>Caballeronia</taxon>
    </lineage>
</organism>
<name>A0A242N8I3_CABSO</name>
<accession>A0A242N8I3</accession>
<sequence length="44" mass="4845">MLSLLSVSIFDRTNRPARASCTDRSCDVCRRFLLRGALNAGCVV</sequence>
<dbReference type="AlphaFoldDB" id="A0A242N8I3"/>
<dbReference type="EMBL" id="NBTY01000017">
    <property type="protein sequence ID" value="OTP79951.1"/>
    <property type="molecule type" value="Genomic_DNA"/>
</dbReference>
<evidence type="ECO:0000313" key="2">
    <source>
        <dbReference type="EMBL" id="OTP79951.1"/>
    </source>
</evidence>
<reference evidence="2 3" key="1">
    <citation type="submission" date="2017-03" db="EMBL/GenBank/DDBJ databases">
        <title>Genome analysis of strain PAMC 26510.</title>
        <authorList>
            <person name="Oh H.-M."/>
            <person name="Yang J.-A."/>
        </authorList>
    </citation>
    <scope>NUCLEOTIDE SEQUENCE [LARGE SCALE GENOMIC DNA]</scope>
    <source>
        <strain evidence="2 3">PAMC 26510</strain>
    </source>
</reference>
<dbReference type="Proteomes" id="UP000195221">
    <property type="component" value="Unassembled WGS sequence"/>
</dbReference>
<comment type="caution">
    <text evidence="2">The sequence shown here is derived from an EMBL/GenBank/DDBJ whole genome shotgun (WGS) entry which is preliminary data.</text>
</comment>
<evidence type="ECO:0000313" key="1">
    <source>
        <dbReference type="EMBL" id="OTP77049.1"/>
    </source>
</evidence>
<reference evidence="1 4" key="2">
    <citation type="submission" date="2017-03" db="EMBL/GenBank/DDBJ databases">
        <title>Genome analysis of strain PAMC 26577.</title>
        <authorList>
            <person name="Oh H.-M."/>
            <person name="Yang J.-A."/>
        </authorList>
    </citation>
    <scope>NUCLEOTIDE SEQUENCE [LARGE SCALE GENOMIC DNA]</scope>
    <source>
        <strain evidence="1 4">PAMC 26577</strain>
    </source>
</reference>
<dbReference type="Proteomes" id="UP000194546">
    <property type="component" value="Unassembled WGS sequence"/>
</dbReference>
<proteinExistence type="predicted"/>
<protein>
    <submittedName>
        <fullName evidence="2">Uncharacterized protein</fullName>
    </submittedName>
</protein>
<gene>
    <name evidence="2" type="ORF">PAMC26510_04065</name>
    <name evidence="1" type="ORF">PAMC26577_08785</name>
</gene>